<feature type="compositionally biased region" description="Basic and acidic residues" evidence="3">
    <location>
        <begin position="1797"/>
        <end position="1809"/>
    </location>
</feature>
<feature type="domain" description="Thrombospondin-like N-terminal" evidence="4">
    <location>
        <begin position="280"/>
        <end position="468"/>
    </location>
</feature>
<comment type="caution">
    <text evidence="5">The sequence shown here is derived from an EMBL/GenBank/DDBJ whole genome shotgun (WGS) entry which is preliminary data.</text>
</comment>
<organism evidence="5 6">
    <name type="scientific">Acropora cervicornis</name>
    <name type="common">Staghorn coral</name>
    <dbReference type="NCBI Taxonomy" id="6130"/>
    <lineage>
        <taxon>Eukaryota</taxon>
        <taxon>Metazoa</taxon>
        <taxon>Cnidaria</taxon>
        <taxon>Anthozoa</taxon>
        <taxon>Hexacorallia</taxon>
        <taxon>Scleractinia</taxon>
        <taxon>Astrocoeniina</taxon>
        <taxon>Acroporidae</taxon>
        <taxon>Acropora</taxon>
    </lineage>
</organism>
<keyword evidence="2 5" id="KW-0176">Collagen</keyword>
<feature type="compositionally biased region" description="Pro residues" evidence="3">
    <location>
        <begin position="2455"/>
        <end position="2470"/>
    </location>
</feature>
<evidence type="ECO:0000256" key="3">
    <source>
        <dbReference type="SAM" id="MobiDB-lite"/>
    </source>
</evidence>
<dbReference type="InterPro" id="IPR050149">
    <property type="entry name" value="Collagen_superfamily"/>
</dbReference>
<feature type="compositionally biased region" description="Polar residues" evidence="3">
    <location>
        <begin position="1439"/>
        <end position="1449"/>
    </location>
</feature>
<dbReference type="InterPro" id="IPR008160">
    <property type="entry name" value="Collagen"/>
</dbReference>
<accession>A0AAD9V535</accession>
<dbReference type="Pfam" id="PF20010">
    <property type="entry name" value="Collagen_trimer"/>
    <property type="match status" value="1"/>
</dbReference>
<dbReference type="InterPro" id="IPR045463">
    <property type="entry name" value="XV/XVIII_trimerization_dom"/>
</dbReference>
<dbReference type="GO" id="GO:0005581">
    <property type="term" value="C:collagen trimer"/>
    <property type="evidence" value="ECO:0007669"/>
    <property type="project" value="UniProtKB-KW"/>
</dbReference>
<keyword evidence="1" id="KW-0677">Repeat</keyword>
<feature type="compositionally biased region" description="Polar residues" evidence="3">
    <location>
        <begin position="543"/>
        <end position="557"/>
    </location>
</feature>
<dbReference type="GO" id="GO:0031012">
    <property type="term" value="C:extracellular matrix"/>
    <property type="evidence" value="ECO:0007669"/>
    <property type="project" value="TreeGrafter"/>
</dbReference>
<feature type="compositionally biased region" description="Basic and acidic residues" evidence="3">
    <location>
        <begin position="2420"/>
        <end position="2429"/>
    </location>
</feature>
<dbReference type="InterPro" id="IPR010515">
    <property type="entry name" value="Collagenase_NC10/endostatin"/>
</dbReference>
<feature type="region of interest" description="Disordered" evidence="3">
    <location>
        <begin position="1"/>
        <end position="22"/>
    </location>
</feature>
<dbReference type="PANTHER" id="PTHR24023">
    <property type="entry name" value="COLLAGEN ALPHA"/>
    <property type="match status" value="1"/>
</dbReference>
<feature type="region of interest" description="Disordered" evidence="3">
    <location>
        <begin position="1559"/>
        <end position="1640"/>
    </location>
</feature>
<dbReference type="InterPro" id="IPR016187">
    <property type="entry name" value="CTDL_fold"/>
</dbReference>
<dbReference type="InterPro" id="IPR013320">
    <property type="entry name" value="ConA-like_dom_sf"/>
</dbReference>
<feature type="region of interest" description="Disordered" evidence="3">
    <location>
        <begin position="1319"/>
        <end position="1514"/>
    </location>
</feature>
<feature type="compositionally biased region" description="Polar residues" evidence="3">
    <location>
        <begin position="1491"/>
        <end position="1510"/>
    </location>
</feature>
<feature type="compositionally biased region" description="Basic and acidic residues" evidence="3">
    <location>
        <begin position="1608"/>
        <end position="1621"/>
    </location>
</feature>
<evidence type="ECO:0000256" key="2">
    <source>
        <dbReference type="ARBA" id="ARBA00023119"/>
    </source>
</evidence>
<feature type="compositionally biased region" description="Polar residues" evidence="3">
    <location>
        <begin position="770"/>
        <end position="782"/>
    </location>
</feature>
<feature type="compositionally biased region" description="Low complexity" evidence="3">
    <location>
        <begin position="2361"/>
        <end position="2376"/>
    </location>
</feature>
<reference evidence="5" key="2">
    <citation type="journal article" date="2023" name="Science">
        <title>Genomic signatures of disease resistance in endangered staghorn corals.</title>
        <authorList>
            <person name="Vollmer S.V."/>
            <person name="Selwyn J.D."/>
            <person name="Despard B.A."/>
            <person name="Roesel C.L."/>
        </authorList>
    </citation>
    <scope>NUCLEOTIDE SEQUENCE</scope>
    <source>
        <strain evidence="5">K2</strain>
    </source>
</reference>
<feature type="compositionally biased region" description="Basic and acidic residues" evidence="3">
    <location>
        <begin position="1116"/>
        <end position="1127"/>
    </location>
</feature>
<feature type="compositionally biased region" description="Gly residues" evidence="3">
    <location>
        <begin position="2241"/>
        <end position="2250"/>
    </location>
</feature>
<feature type="compositionally biased region" description="Low complexity" evidence="3">
    <location>
        <begin position="1075"/>
        <end position="1110"/>
    </location>
</feature>
<protein>
    <submittedName>
        <fullName evidence="5">Collagen alpha-1(XXVII) chain</fullName>
    </submittedName>
</protein>
<dbReference type="SUPFAM" id="SSF49899">
    <property type="entry name" value="Concanavalin A-like lectins/glucanases"/>
    <property type="match status" value="1"/>
</dbReference>
<feature type="compositionally biased region" description="Polar residues" evidence="3">
    <location>
        <begin position="582"/>
        <end position="606"/>
    </location>
</feature>
<name>A0AAD9V535_ACRCE</name>
<feature type="compositionally biased region" description="Gly residues" evidence="3">
    <location>
        <begin position="2314"/>
        <end position="2327"/>
    </location>
</feature>
<proteinExistence type="predicted"/>
<feature type="compositionally biased region" description="Polar residues" evidence="3">
    <location>
        <begin position="668"/>
        <end position="685"/>
    </location>
</feature>
<keyword evidence="6" id="KW-1185">Reference proteome</keyword>
<feature type="region of interest" description="Disordered" evidence="3">
    <location>
        <begin position="668"/>
        <end position="723"/>
    </location>
</feature>
<feature type="region of interest" description="Disordered" evidence="3">
    <location>
        <begin position="504"/>
        <end position="557"/>
    </location>
</feature>
<feature type="compositionally biased region" description="Polar residues" evidence="3">
    <location>
        <begin position="521"/>
        <end position="533"/>
    </location>
</feature>
<sequence length="2772" mass="288937">MEQPRSDDPSLDSAQKAKERSWDKQQPAVCRLALAVNAKLNLSIVAFQTFYGGDYEPQIPDLCLFELEEDGSGHREVIEIAGRLLEMADWIRKTLRNYRLQPWSVIRERNKRCGENADFDTSHSRYRLNIILMPTAKSLCVSVTDYRFKEKLLRYTLGELGSLKVVGLNIAALRPLTLDSCREMRDGLGIWITPCGFQIPDPGFWITEVTGFQIFAVFWIPNAVILKSKDEYICQTFLDSRRKYFLLAELIDRSSRFSSEKLCVPVAGTPYGTPDSNLRDIDLLGTIGEPLPFGVSFTKGPNKSPAFHFRSYANVGRFASYIFPKQFFAEFSITLTIKPKRVRRGLVFSILPHFRTDKVLLALEIRDVKGASVVRLTHASSEKSKTVFDFEVPDISNKWTWLGFSVKKDGVVFYLNCEEAVTKFQQSFLGELSLPPYSVLYIGRAGWSRDSRSSAFESLSYPLVVSWVNCFIHRVISLSWPCTRIQAKPKNWSVRQIPLPTMSTTPTVTTSLTTAKTTPKLETSSIGAPTDLRSTGRSEEQTSEPPTTRYNDSGNTVWASTGQRTAAASTITTDGISIEEVSPTSEGVETDKPSQQASIDAPTASSSNIKALVTEGDIPSTLNAPSTAARTDRSNDDCLATNGEIKELSRGVDSIVTEGSTVDITTEDSAASKATDTMRPTTEKASTALEAVTTEPLTSTTATTKRKDSTGLSQEESASKVVTITTEASTVGAFSTETSHEESSSVQVSVTIAPSTENTLSTDSSDKTEASTQEFSYSSKDISATEAVKQGSPASVEGVLTDHPTEKTLSTEVEGTRERPITDVTTESSTESGTKTAEEEMAATDAPNLYTLSTKEEVDTDLHTVQTLSTKAVSSTQRATEFTKGVVIEDVTTEETLSTSINPTKRPTEDSEPASELTTMKILTEESWPRTEALTTDLSSEAAFTSKEVTASPTEDAITEMATAEYATTQFGKEESSLFGTNPKSVPTEYSWATSEAVSSEFPTKDSLLSEAYATSSAASGSQPLTSEPVETKFQTEDSPTTVEDSVTVTESPTKNMSSTKGEVSTQHSTEYKTTEIAATKSSSKAETTPTESSSSTTQEIITEFTTEEIPSSRKALTEDSSSKDITPESEFNATKPQTENNPTTAEDLMIYTDVPTEYTSSTRGVMSLEQSTDDSLLTKSASEYSEVGTTEPPTGEPVTVTGVRAESMSSTRKLLPQHQTDAAFSVTTTAFESEFTTKELATEESLSAMETVTTEFPTEESLAKTATTPTNEDTFSTRVAMETQPTTRLSSSGHFDASTKPGIEYSSTMRKTNATQSEFGASTSAANTVEPRPQATLSTNAAVVTKDQTGEDSSTSDPVTTAPPTTHSLPTDAPSSSQRFTVKSSPSSEMATTALATEGSSSQSEQLTTQFRSGDNSSTSATATTAKNSNITSERPTEISSLRTTESELPSKVPFTDTTKLSSRPQSETHSIGVSTTSSVVAHSKVNPKGTLTTDQQIATTRSKSTVTLRTGDDFNEPTEAIIARIEGVKQDHGKDSSTTSPNTLWSSYASTVKAKTLTTTSSTVSRKDDSIVGPRGPSGPPGSPGSKGQKGESIIGPQGPRGVRGFRGEKGERGSKGDVGEPGPKGESGDQGAPGPAIFVDSGEEVLTVKGQKGKPGPPATIVREINCTKGECDQHIQGPKGEPGKNGLPGVPGPAGLPGPPGAPGEPGLLLDPETKLPIDPPKGDKGESGMSGVNGSKGEPGQKGQRGLIGLPGKKGDRGPVGIPGLPGKNGAVGMMGMPGVGIPGVPGPPGEDGSKGEEGKKGQMGEKGSPGTEGKEGPVGDMGPRGPRGPKGAKGDSVIGPPGPPGPPGPRGDGSMVDDIFGPAKGNPGNPGPPGPPGNITNVDELASYLGKHGAKGEKGASGQKGLKGEKGAEGLNGFKGNVGPMGPRGPVGPSGPPGLPGNVSTAGAPGSKGEPGVDGKPGRPGESGTKGEKGDSGIAGFPGVKGRPGQKGEVGPQGLGREGKKGQRGEQGLQGDVGQKGEKGDQGIGIKGEPGKPGQTGSPGPPGPPGGSSLPPMKGQKGSVGEVGFPGSKGVTGKKGQIGFPGSKGEKGAQGPSGKGETGHSGPAGQKGNTGSKGEKGEEGDGGPQGNKGTKGDKGDRGEKGLDGRKGDTGEGIPGPPGPPGPPGVVTDVGDKHSSAQIKAQKGKKVTEWQNVHLKGRGTTGEKGTKGEKGSRGAIGPKGEPGFAGLRGEPGVKGQGGAAGKDGPPGPVGPTGTPGEIGPQGPVGFPGKKGVAGPPGPPGPPGTPGIQGEKGEPGVGDPFIGSFEGIGGNGNGNGKLGNGEKGEQGAHGEKGTKGDSGATGAPGPEGPQGPVGPQGIAGPPGFPGEFGPEGEKGESGKPGEKGEEGQPGAPGKQGVHGSKGGKGDTGFPGEKGRAGEKGDSGQTGPQGPKGEPGSVTTQLGSQGQPGPPGEPGPSGTPGPRGPAGSPGSTSVIPGPPGPPGLPGPPGKNGKNGKNEHIGHISQQDDPNMNPLSPAVVVFDSQVSLVKAVETVNIGTLAFVLSDELLYIKSSGGWRTVVLGPTVFAASTATPKVTQPTSTSQLRMIALNAPQTGRMMSTNGADEMCWRQAHAANLTGEFTAFISNRFQHVYTIVPIRNRNLPVGNLQGDQLFPSWNSIFSKRYAFNPEIPIYSFNGTDVLKSTIWPFKHIWHGSKENGNKRDRKNCRSWLSRSSQDFSTATALNGRVPALDQEEFPCSSNLIVLCVEVNPRRRGKLTLRSKHKF</sequence>
<dbReference type="Pfam" id="PF06482">
    <property type="entry name" value="Endostatin"/>
    <property type="match status" value="1"/>
</dbReference>
<feature type="compositionally biased region" description="Basic and acidic residues" evidence="3">
    <location>
        <begin position="2140"/>
        <end position="2159"/>
    </location>
</feature>
<dbReference type="PANTHER" id="PTHR24023:SF914">
    <property type="entry name" value="OTOLIN-1"/>
    <property type="match status" value="1"/>
</dbReference>
<feature type="compositionally biased region" description="Polar residues" evidence="3">
    <location>
        <begin position="1352"/>
        <end position="1416"/>
    </location>
</feature>
<feature type="compositionally biased region" description="Polar residues" evidence="3">
    <location>
        <begin position="1055"/>
        <end position="1069"/>
    </location>
</feature>
<evidence type="ECO:0000313" key="6">
    <source>
        <dbReference type="Proteomes" id="UP001249851"/>
    </source>
</evidence>
<feature type="region of interest" description="Disordered" evidence="3">
    <location>
        <begin position="1675"/>
        <end position="2518"/>
    </location>
</feature>
<feature type="compositionally biased region" description="Polar residues" evidence="3">
    <location>
        <begin position="1319"/>
        <end position="1328"/>
    </location>
</feature>
<reference evidence="5" key="1">
    <citation type="journal article" date="2023" name="G3 (Bethesda)">
        <title>Whole genome assembly and annotation of the endangered Caribbean coral Acropora cervicornis.</title>
        <authorList>
            <person name="Selwyn J.D."/>
            <person name="Vollmer S.V."/>
        </authorList>
    </citation>
    <scope>NUCLEOTIDE SEQUENCE</scope>
    <source>
        <strain evidence="5">K2</strain>
    </source>
</reference>
<feature type="region of interest" description="Disordered" evidence="3">
    <location>
        <begin position="755"/>
        <end position="818"/>
    </location>
</feature>
<dbReference type="Gene3D" id="3.10.100.10">
    <property type="entry name" value="Mannose-Binding Protein A, subunit A"/>
    <property type="match status" value="1"/>
</dbReference>
<feature type="compositionally biased region" description="Polar residues" evidence="3">
    <location>
        <begin position="1130"/>
        <end position="1145"/>
    </location>
</feature>
<feature type="compositionally biased region" description="Low complexity" evidence="3">
    <location>
        <begin position="1417"/>
        <end position="1434"/>
    </location>
</feature>
<feature type="compositionally biased region" description="Low complexity" evidence="3">
    <location>
        <begin position="2260"/>
        <end position="2282"/>
    </location>
</feature>
<feature type="region of interest" description="Disordered" evidence="3">
    <location>
        <begin position="897"/>
        <end position="916"/>
    </location>
</feature>
<feature type="compositionally biased region" description="Pro residues" evidence="3">
    <location>
        <begin position="2164"/>
        <end position="2173"/>
    </location>
</feature>
<feature type="compositionally biased region" description="Basic and acidic residues" evidence="3">
    <location>
        <begin position="2379"/>
        <end position="2394"/>
    </location>
</feature>
<dbReference type="GO" id="GO:0030198">
    <property type="term" value="P:extracellular matrix organization"/>
    <property type="evidence" value="ECO:0007669"/>
    <property type="project" value="TreeGrafter"/>
</dbReference>
<dbReference type="SMART" id="SM00210">
    <property type="entry name" value="TSPN"/>
    <property type="match status" value="1"/>
</dbReference>
<feature type="region of interest" description="Disordered" evidence="3">
    <location>
        <begin position="1012"/>
        <end position="1150"/>
    </location>
</feature>
<dbReference type="EMBL" id="JARQWQ010000032">
    <property type="protein sequence ID" value="KAK2561573.1"/>
    <property type="molecule type" value="Genomic_DNA"/>
</dbReference>
<feature type="compositionally biased region" description="Low complexity" evidence="3">
    <location>
        <begin position="1038"/>
        <end position="1054"/>
    </location>
</feature>
<evidence type="ECO:0000313" key="5">
    <source>
        <dbReference type="EMBL" id="KAK2561573.1"/>
    </source>
</evidence>
<feature type="compositionally biased region" description="Polar residues" evidence="3">
    <location>
        <begin position="1457"/>
        <end position="1482"/>
    </location>
</feature>
<feature type="compositionally biased region" description="Basic and acidic residues" evidence="3">
    <location>
        <begin position="1716"/>
        <end position="1731"/>
    </location>
</feature>
<dbReference type="Pfam" id="PF01391">
    <property type="entry name" value="Collagen"/>
    <property type="match status" value="5"/>
</dbReference>
<feature type="compositionally biased region" description="Pro residues" evidence="3">
    <location>
        <begin position="2483"/>
        <end position="2495"/>
    </location>
</feature>
<evidence type="ECO:0000256" key="1">
    <source>
        <dbReference type="ARBA" id="ARBA00022737"/>
    </source>
</evidence>
<dbReference type="InterPro" id="IPR016186">
    <property type="entry name" value="C-type_lectin-like/link_sf"/>
</dbReference>
<feature type="compositionally biased region" description="Pro residues" evidence="3">
    <location>
        <begin position="1694"/>
        <end position="1707"/>
    </location>
</feature>
<feature type="compositionally biased region" description="Polar residues" evidence="3">
    <location>
        <begin position="1284"/>
        <end position="1294"/>
    </location>
</feature>
<feature type="compositionally biased region" description="Pro residues" evidence="3">
    <location>
        <begin position="1846"/>
        <end position="1855"/>
    </location>
</feature>
<dbReference type="GO" id="GO:0030020">
    <property type="term" value="F:extracellular matrix structural constituent conferring tensile strength"/>
    <property type="evidence" value="ECO:0007669"/>
    <property type="project" value="TreeGrafter"/>
</dbReference>
<dbReference type="GO" id="GO:0005615">
    <property type="term" value="C:extracellular space"/>
    <property type="evidence" value="ECO:0007669"/>
    <property type="project" value="TreeGrafter"/>
</dbReference>
<dbReference type="SUPFAM" id="SSF56436">
    <property type="entry name" value="C-type lectin-like"/>
    <property type="match status" value="1"/>
</dbReference>
<feature type="compositionally biased region" description="Pro residues" evidence="3">
    <location>
        <begin position="2284"/>
        <end position="2293"/>
    </location>
</feature>
<feature type="compositionally biased region" description="Low complexity" evidence="3">
    <location>
        <begin position="504"/>
        <end position="520"/>
    </location>
</feature>
<feature type="compositionally biased region" description="Polar residues" evidence="3">
    <location>
        <begin position="1013"/>
        <end position="1026"/>
    </location>
</feature>
<feature type="compositionally biased region" description="Low complexity" evidence="3">
    <location>
        <begin position="2472"/>
        <end position="2482"/>
    </location>
</feature>
<evidence type="ECO:0000259" key="4">
    <source>
        <dbReference type="SMART" id="SM00210"/>
    </source>
</evidence>
<dbReference type="InterPro" id="IPR048287">
    <property type="entry name" value="TSPN-like_N"/>
</dbReference>
<feature type="region of interest" description="Disordered" evidence="3">
    <location>
        <begin position="1284"/>
        <end position="1305"/>
    </location>
</feature>
<feature type="compositionally biased region" description="Basic and acidic residues" evidence="3">
    <location>
        <begin position="1961"/>
        <end position="1981"/>
    </location>
</feature>
<feature type="region of interest" description="Disordered" evidence="3">
    <location>
        <begin position="575"/>
        <end position="606"/>
    </location>
</feature>
<feature type="compositionally biased region" description="Gly residues" evidence="3">
    <location>
        <begin position="2407"/>
        <end position="2416"/>
    </location>
</feature>
<feature type="compositionally biased region" description="Polar residues" evidence="3">
    <location>
        <begin position="710"/>
        <end position="723"/>
    </location>
</feature>
<gene>
    <name evidence="5" type="ORF">P5673_015557</name>
</gene>
<feature type="compositionally biased region" description="Low complexity" evidence="3">
    <location>
        <begin position="693"/>
        <end position="703"/>
    </location>
</feature>
<feature type="compositionally biased region" description="Basic and acidic residues" evidence="3">
    <location>
        <begin position="2328"/>
        <end position="2343"/>
    </location>
</feature>
<dbReference type="Gene3D" id="3.40.1620.70">
    <property type="match status" value="1"/>
</dbReference>
<dbReference type="Gene3D" id="2.60.120.200">
    <property type="match status" value="1"/>
</dbReference>
<dbReference type="Proteomes" id="UP001249851">
    <property type="component" value="Unassembled WGS sequence"/>
</dbReference>